<feature type="domain" description="Transketolase-like pyrimidine-binding" evidence="2">
    <location>
        <begin position="25"/>
        <end position="190"/>
    </location>
</feature>
<dbReference type="Gene3D" id="3.40.50.970">
    <property type="match status" value="1"/>
</dbReference>
<feature type="compositionally biased region" description="Low complexity" evidence="1">
    <location>
        <begin position="7"/>
        <end position="16"/>
    </location>
</feature>
<dbReference type="Pfam" id="PF02779">
    <property type="entry name" value="Transket_pyr"/>
    <property type="match status" value="1"/>
</dbReference>
<sequence length="334" mass="35820">MEPQDSAQGPPGGQQEEPQERAPRREPRDGYAQGLLDVGSRHEEVFVLDGDCSKASYTSRFQEAFPDRFLNIGIAECDIVGTAAGLSLLGKVPFANAYANFLTGRGFDQIRVSVAYSGRNVKIVGHNAGTSAAQEGATHLPLEDVSLMRSLPEMTVVCPCDAVETRKAVAAAYELDGPVYLRVAKLAVDVVTREDTPFDIGRALRLREGCDVTLVSTGCMLSEVLGAARRLHAQGVEAEVLHVHTVKPLDAQTLLDSVERTGCVVTAEEHSVIGGLGSAVAELVVENRPVPMERVGTRDVFGLSGTMDELFDYFGLRARDIAQAALRAVGRRSG</sequence>
<dbReference type="PANTHER" id="PTHR43825:SF1">
    <property type="entry name" value="TRANSKETOLASE-LIKE PYRIMIDINE-BINDING DOMAIN-CONTAINING PROTEIN"/>
    <property type="match status" value="1"/>
</dbReference>
<organism evidence="3 4">
    <name type="scientific">Actinomyces lilanjuaniae</name>
    <dbReference type="NCBI Taxonomy" id="2321394"/>
    <lineage>
        <taxon>Bacteria</taxon>
        <taxon>Bacillati</taxon>
        <taxon>Actinomycetota</taxon>
        <taxon>Actinomycetes</taxon>
        <taxon>Actinomycetales</taxon>
        <taxon>Actinomycetaceae</taxon>
        <taxon>Actinomyces</taxon>
    </lineage>
</organism>
<evidence type="ECO:0000313" key="3">
    <source>
        <dbReference type="EMBL" id="AYD90656.1"/>
    </source>
</evidence>
<reference evidence="3 4" key="1">
    <citation type="submission" date="2018-09" db="EMBL/GenBank/DDBJ databases">
        <authorList>
            <person name="Li J."/>
        </authorList>
    </citation>
    <scope>NUCLEOTIDE SEQUENCE [LARGE SCALE GENOMIC DNA]</scope>
    <source>
        <strain evidence="3 4">2129</strain>
    </source>
</reference>
<dbReference type="InterPro" id="IPR051157">
    <property type="entry name" value="PDH/Transketolase"/>
</dbReference>
<dbReference type="SMART" id="SM00861">
    <property type="entry name" value="Transket_pyr"/>
    <property type="match status" value="1"/>
</dbReference>
<dbReference type="SUPFAM" id="SSF52518">
    <property type="entry name" value="Thiamin diphosphate-binding fold (THDP-binding)"/>
    <property type="match status" value="1"/>
</dbReference>
<protein>
    <submittedName>
        <fullName evidence="3">Transketolase family protein</fullName>
    </submittedName>
</protein>
<dbReference type="Gene3D" id="3.40.50.920">
    <property type="match status" value="1"/>
</dbReference>
<dbReference type="PANTHER" id="PTHR43825">
    <property type="entry name" value="PYRUVATE DEHYDROGENASE E1 COMPONENT"/>
    <property type="match status" value="1"/>
</dbReference>
<dbReference type="InterPro" id="IPR029061">
    <property type="entry name" value="THDP-binding"/>
</dbReference>
<dbReference type="EMBL" id="CP032514">
    <property type="protein sequence ID" value="AYD90656.1"/>
    <property type="molecule type" value="Genomic_DNA"/>
</dbReference>
<accession>A0ABM6Z614</accession>
<keyword evidence="4" id="KW-1185">Reference proteome</keyword>
<dbReference type="InterPro" id="IPR009014">
    <property type="entry name" value="Transketo_C/PFOR_II"/>
</dbReference>
<dbReference type="Pfam" id="PF02780">
    <property type="entry name" value="Transketolase_C"/>
    <property type="match status" value="1"/>
</dbReference>
<feature type="compositionally biased region" description="Basic and acidic residues" evidence="1">
    <location>
        <begin position="18"/>
        <end position="29"/>
    </location>
</feature>
<dbReference type="Proteomes" id="UP000273001">
    <property type="component" value="Chromosome"/>
</dbReference>
<name>A0ABM6Z614_9ACTO</name>
<dbReference type="SUPFAM" id="SSF52922">
    <property type="entry name" value="TK C-terminal domain-like"/>
    <property type="match status" value="1"/>
</dbReference>
<evidence type="ECO:0000259" key="2">
    <source>
        <dbReference type="SMART" id="SM00861"/>
    </source>
</evidence>
<dbReference type="CDD" id="cd07033">
    <property type="entry name" value="TPP_PYR_DXS_TK_like"/>
    <property type="match status" value="1"/>
</dbReference>
<evidence type="ECO:0000256" key="1">
    <source>
        <dbReference type="SAM" id="MobiDB-lite"/>
    </source>
</evidence>
<dbReference type="InterPro" id="IPR005475">
    <property type="entry name" value="Transketolase-like_Pyr-bd"/>
</dbReference>
<evidence type="ECO:0000313" key="4">
    <source>
        <dbReference type="Proteomes" id="UP000273001"/>
    </source>
</evidence>
<proteinExistence type="predicted"/>
<gene>
    <name evidence="3" type="ORF">D5R93_12790</name>
</gene>
<dbReference type="InterPro" id="IPR033248">
    <property type="entry name" value="Transketolase_C"/>
</dbReference>
<feature type="region of interest" description="Disordered" evidence="1">
    <location>
        <begin position="1"/>
        <end position="31"/>
    </location>
</feature>